<keyword evidence="2" id="KW-1133">Transmembrane helix</keyword>
<keyword evidence="2" id="KW-0812">Transmembrane</keyword>
<evidence type="ECO:0000256" key="1">
    <source>
        <dbReference type="SAM" id="MobiDB-lite"/>
    </source>
</evidence>
<sequence>MTTPPPSPTQAEIPSDGTSRKTRQATRLRRLTARTLEQARATVSVNPTTGRGLGPHKDQFHSYLGVVARDKIPIVHASWNDVPETLKNMIWDDILSSSIGYGALYGFLEPQCIHNASSRRQECENYIGRWLKEAGKQIYIAPYLNQAHWQLLVLCPGDNVVVWFCSLRKRPDAAIKGAVNRLVLPLPCLNDIMHSYSKPPMISHVQTGNYECGYYVMHWIWCIVTGRLKDDWIHWFSDRSAGGGDKDYKEVPPPPLFEPAGGPFGLSEYDSNYAISTALSVPWGFFMGLLPAKLELTAERGDVLSLFCALSELSQSLTFSSRLFLQVFVLIFLQSTCNFLFLNPAGKKLT</sequence>
<gene>
    <name evidence="3" type="ORF">glysoja_030235</name>
</gene>
<proteinExistence type="predicted"/>
<dbReference type="SUPFAM" id="SSF54001">
    <property type="entry name" value="Cysteine proteinases"/>
    <property type="match status" value="1"/>
</dbReference>
<dbReference type="PANTHER" id="PTHR33018:SF34">
    <property type="entry name" value="OS02G0472350 PROTEIN"/>
    <property type="match status" value="1"/>
</dbReference>
<evidence type="ECO:0000256" key="2">
    <source>
        <dbReference type="SAM" id="Phobius"/>
    </source>
</evidence>
<dbReference type="AlphaFoldDB" id="A0A0B2SEN7"/>
<dbReference type="InterPro" id="IPR038765">
    <property type="entry name" value="Papain-like_cys_pep_sf"/>
</dbReference>
<name>A0A0B2SEN7_GLYSO</name>
<feature type="region of interest" description="Disordered" evidence="1">
    <location>
        <begin position="1"/>
        <end position="25"/>
    </location>
</feature>
<organism evidence="3">
    <name type="scientific">Glycine soja</name>
    <name type="common">Wild soybean</name>
    <dbReference type="NCBI Taxonomy" id="3848"/>
    <lineage>
        <taxon>Eukaryota</taxon>
        <taxon>Viridiplantae</taxon>
        <taxon>Streptophyta</taxon>
        <taxon>Embryophyta</taxon>
        <taxon>Tracheophyta</taxon>
        <taxon>Spermatophyta</taxon>
        <taxon>Magnoliopsida</taxon>
        <taxon>eudicotyledons</taxon>
        <taxon>Gunneridae</taxon>
        <taxon>Pentapetalae</taxon>
        <taxon>rosids</taxon>
        <taxon>fabids</taxon>
        <taxon>Fabales</taxon>
        <taxon>Fabaceae</taxon>
        <taxon>Papilionoideae</taxon>
        <taxon>50 kb inversion clade</taxon>
        <taxon>NPAAA clade</taxon>
        <taxon>indigoferoid/millettioid clade</taxon>
        <taxon>Phaseoleae</taxon>
        <taxon>Glycine</taxon>
        <taxon>Glycine subgen. Soja</taxon>
    </lineage>
</organism>
<feature type="transmembrane region" description="Helical" evidence="2">
    <location>
        <begin position="323"/>
        <end position="342"/>
    </location>
</feature>
<dbReference type="PANTHER" id="PTHR33018">
    <property type="entry name" value="OS10G0338966 PROTEIN-RELATED"/>
    <property type="match status" value="1"/>
</dbReference>
<dbReference type="EMBL" id="KN644203">
    <property type="protein sequence ID" value="KHN42752.1"/>
    <property type="molecule type" value="Genomic_DNA"/>
</dbReference>
<dbReference type="Gene3D" id="3.40.395.10">
    <property type="entry name" value="Adenoviral Proteinase, Chain A"/>
    <property type="match status" value="1"/>
</dbReference>
<keyword evidence="2" id="KW-0472">Membrane</keyword>
<accession>A0A0B2SEN7</accession>
<evidence type="ECO:0000313" key="3">
    <source>
        <dbReference type="EMBL" id="KHN42752.1"/>
    </source>
</evidence>
<dbReference type="Proteomes" id="UP000053555">
    <property type="component" value="Unassembled WGS sequence"/>
</dbReference>
<evidence type="ECO:0008006" key="4">
    <source>
        <dbReference type="Google" id="ProtNLM"/>
    </source>
</evidence>
<reference evidence="3" key="1">
    <citation type="submission" date="2014-07" db="EMBL/GenBank/DDBJ databases">
        <title>Identification of a novel salt tolerance gene in wild soybean by whole-genome sequencing.</title>
        <authorList>
            <person name="Lam H.-M."/>
            <person name="Qi X."/>
            <person name="Li M.-W."/>
            <person name="Liu X."/>
            <person name="Xie M."/>
            <person name="Ni M."/>
            <person name="Xu X."/>
        </authorList>
    </citation>
    <scope>NUCLEOTIDE SEQUENCE [LARGE SCALE GENOMIC DNA]</scope>
    <source>
        <tissue evidence="3">Root</tissue>
    </source>
</reference>
<protein>
    <recommendedName>
        <fullName evidence="4">Ubiquitin-like protease family profile domain-containing protein</fullName>
    </recommendedName>
</protein>